<proteinExistence type="predicted"/>
<dbReference type="Proteomes" id="UP000199382">
    <property type="component" value="Unassembled WGS sequence"/>
</dbReference>
<name>A0A1G8Q7F5_9RHOB</name>
<reference evidence="1 2" key="1">
    <citation type="submission" date="2016-10" db="EMBL/GenBank/DDBJ databases">
        <authorList>
            <person name="de Groot N.N."/>
        </authorList>
    </citation>
    <scope>NUCLEOTIDE SEQUENCE [LARGE SCALE GENOMIC DNA]</scope>
    <source>
        <strain evidence="1 2">DSM 25294</strain>
    </source>
</reference>
<dbReference type="OrthoDB" id="9862895at2"/>
<organism evidence="1 2">
    <name type="scientific">Aliiruegeria lutimaris</name>
    <dbReference type="NCBI Taxonomy" id="571298"/>
    <lineage>
        <taxon>Bacteria</taxon>
        <taxon>Pseudomonadati</taxon>
        <taxon>Pseudomonadota</taxon>
        <taxon>Alphaproteobacteria</taxon>
        <taxon>Rhodobacterales</taxon>
        <taxon>Roseobacteraceae</taxon>
        <taxon>Aliiruegeria</taxon>
    </lineage>
</organism>
<dbReference type="RefSeq" id="WP_093152220.1">
    <property type="nucleotide sequence ID" value="NZ_FNEK01000010.1"/>
</dbReference>
<accession>A0A1G8Q7F5</accession>
<dbReference type="STRING" id="571298.SAMN04488026_101060"/>
<dbReference type="AlphaFoldDB" id="A0A1G8Q7F5"/>
<protein>
    <submittedName>
        <fullName evidence="1">Uncharacterized protein</fullName>
    </submittedName>
</protein>
<sequence>MQIMPALRTTAATVTLMAGLFSAGVRFGPMVAPEQHEAAIISLAAAFGEDIGPVKAPPQAPVLIAY</sequence>
<keyword evidence="2" id="KW-1185">Reference proteome</keyword>
<dbReference type="EMBL" id="FNEK01000010">
    <property type="protein sequence ID" value="SDJ00657.1"/>
    <property type="molecule type" value="Genomic_DNA"/>
</dbReference>
<evidence type="ECO:0000313" key="2">
    <source>
        <dbReference type="Proteomes" id="UP000199382"/>
    </source>
</evidence>
<gene>
    <name evidence="1" type="ORF">SAMN04488026_101060</name>
</gene>
<evidence type="ECO:0000313" key="1">
    <source>
        <dbReference type="EMBL" id="SDJ00657.1"/>
    </source>
</evidence>